<evidence type="ECO:0000256" key="2">
    <source>
        <dbReference type="SAM" id="Phobius"/>
    </source>
</evidence>
<keyword evidence="2" id="KW-1133">Transmembrane helix</keyword>
<keyword evidence="2" id="KW-0812">Transmembrane</keyword>
<feature type="compositionally biased region" description="Low complexity" evidence="1">
    <location>
        <begin position="33"/>
        <end position="50"/>
    </location>
</feature>
<proteinExistence type="predicted"/>
<dbReference type="AlphaFoldDB" id="A0AAW1WB37"/>
<gene>
    <name evidence="4" type="ORF">M0R45_030299</name>
</gene>
<comment type="caution">
    <text evidence="4">The sequence shown here is derived from an EMBL/GenBank/DDBJ whole genome shotgun (WGS) entry which is preliminary data.</text>
</comment>
<evidence type="ECO:0000256" key="1">
    <source>
        <dbReference type="SAM" id="MobiDB-lite"/>
    </source>
</evidence>
<dbReference type="Proteomes" id="UP001457282">
    <property type="component" value="Unassembled WGS sequence"/>
</dbReference>
<evidence type="ECO:0000313" key="4">
    <source>
        <dbReference type="EMBL" id="KAK9921803.1"/>
    </source>
</evidence>
<keyword evidence="2" id="KW-0472">Membrane</keyword>
<organism evidence="4 5">
    <name type="scientific">Rubus argutus</name>
    <name type="common">Southern blackberry</name>
    <dbReference type="NCBI Taxonomy" id="59490"/>
    <lineage>
        <taxon>Eukaryota</taxon>
        <taxon>Viridiplantae</taxon>
        <taxon>Streptophyta</taxon>
        <taxon>Embryophyta</taxon>
        <taxon>Tracheophyta</taxon>
        <taxon>Spermatophyta</taxon>
        <taxon>Magnoliopsida</taxon>
        <taxon>eudicotyledons</taxon>
        <taxon>Gunneridae</taxon>
        <taxon>Pentapetalae</taxon>
        <taxon>rosids</taxon>
        <taxon>fabids</taxon>
        <taxon>Rosales</taxon>
        <taxon>Rosaceae</taxon>
        <taxon>Rosoideae</taxon>
        <taxon>Rosoideae incertae sedis</taxon>
        <taxon>Rubus</taxon>
    </lineage>
</organism>
<sequence length="88" mass="9084">MDMKKFSVAIIVIAAFMTLVVAAKESTTATTVAAPKASTPEASTTAAATPKEGEAHAPSSAGAALTTLSIVESFFSTFLVSFFAYYLQ</sequence>
<accession>A0AAW1WB37</accession>
<feature type="transmembrane region" description="Helical" evidence="2">
    <location>
        <begin position="63"/>
        <end position="87"/>
    </location>
</feature>
<name>A0AAW1WB37_RUBAR</name>
<feature type="chain" id="PRO_5044025024" evidence="3">
    <location>
        <begin position="23"/>
        <end position="88"/>
    </location>
</feature>
<dbReference type="InterPro" id="IPR044702">
    <property type="entry name" value="AGP23/40"/>
</dbReference>
<dbReference type="PANTHER" id="PTHR34672">
    <property type="entry name" value="POLLEN-SPECIFIC ARABINOGALACTA PROTEIN BAN102"/>
    <property type="match status" value="1"/>
</dbReference>
<keyword evidence="3" id="KW-0732">Signal</keyword>
<dbReference type="EMBL" id="JBEDUW010000006">
    <property type="protein sequence ID" value="KAK9921803.1"/>
    <property type="molecule type" value="Genomic_DNA"/>
</dbReference>
<keyword evidence="5" id="KW-1185">Reference proteome</keyword>
<feature type="region of interest" description="Disordered" evidence="1">
    <location>
        <begin position="32"/>
        <end position="57"/>
    </location>
</feature>
<feature type="signal peptide" evidence="3">
    <location>
        <begin position="1"/>
        <end position="22"/>
    </location>
</feature>
<evidence type="ECO:0000256" key="3">
    <source>
        <dbReference type="SAM" id="SignalP"/>
    </source>
</evidence>
<dbReference type="PANTHER" id="PTHR34672:SF2">
    <property type="entry name" value="ARABINOGALACTAN PROTEIN 23"/>
    <property type="match status" value="1"/>
</dbReference>
<evidence type="ECO:0000313" key="5">
    <source>
        <dbReference type="Proteomes" id="UP001457282"/>
    </source>
</evidence>
<protein>
    <submittedName>
        <fullName evidence="4">Uncharacterized protein</fullName>
    </submittedName>
</protein>
<reference evidence="4 5" key="1">
    <citation type="journal article" date="2023" name="G3 (Bethesda)">
        <title>A chromosome-length genome assembly and annotation of blackberry (Rubus argutus, cv. 'Hillquist').</title>
        <authorList>
            <person name="Bruna T."/>
            <person name="Aryal R."/>
            <person name="Dudchenko O."/>
            <person name="Sargent D.J."/>
            <person name="Mead D."/>
            <person name="Buti M."/>
            <person name="Cavallini A."/>
            <person name="Hytonen T."/>
            <person name="Andres J."/>
            <person name="Pham M."/>
            <person name="Weisz D."/>
            <person name="Mascagni F."/>
            <person name="Usai G."/>
            <person name="Natali L."/>
            <person name="Bassil N."/>
            <person name="Fernandez G.E."/>
            <person name="Lomsadze A."/>
            <person name="Armour M."/>
            <person name="Olukolu B."/>
            <person name="Poorten T."/>
            <person name="Britton C."/>
            <person name="Davik J."/>
            <person name="Ashrafi H."/>
            <person name="Aiden E.L."/>
            <person name="Borodovsky M."/>
            <person name="Worthington M."/>
        </authorList>
    </citation>
    <scope>NUCLEOTIDE SEQUENCE [LARGE SCALE GENOMIC DNA]</scope>
    <source>
        <strain evidence="4">PI 553951</strain>
    </source>
</reference>